<dbReference type="InterPro" id="IPR006447">
    <property type="entry name" value="Myb_dom_plants"/>
</dbReference>
<keyword evidence="11" id="KW-1185">Reference proteome</keyword>
<comment type="subcellular location">
    <subcellularLocation>
        <location evidence="1">Nucleus</location>
    </subcellularLocation>
</comment>
<evidence type="ECO:0000256" key="1">
    <source>
        <dbReference type="ARBA" id="ARBA00004123"/>
    </source>
</evidence>
<evidence type="ECO:0000256" key="7">
    <source>
        <dbReference type="PROSITE-ProRule" id="PRU00169"/>
    </source>
</evidence>
<feature type="domain" description="Response regulatory" evidence="9">
    <location>
        <begin position="41"/>
        <end position="156"/>
    </location>
</feature>
<dbReference type="EMBL" id="KB870809">
    <property type="protein sequence ID" value="EOA26035.1"/>
    <property type="molecule type" value="Genomic_DNA"/>
</dbReference>
<dbReference type="STRING" id="81985.R0HLD9"/>
<dbReference type="FunFam" id="3.40.50.2300:FF:000206">
    <property type="entry name" value="Two-component response regulator-like APRR2"/>
    <property type="match status" value="1"/>
</dbReference>
<keyword evidence="2" id="KW-0902">Two-component regulatory system</keyword>
<feature type="non-terminal residue" evidence="10">
    <location>
        <position position="1"/>
    </location>
</feature>
<dbReference type="InterPro" id="IPR001789">
    <property type="entry name" value="Sig_transdc_resp-reg_receiver"/>
</dbReference>
<feature type="modified residue" description="4-aspartylphosphate" evidence="7">
    <location>
        <position position="92"/>
    </location>
</feature>
<dbReference type="Pfam" id="PF00072">
    <property type="entry name" value="Response_reg"/>
    <property type="match status" value="1"/>
</dbReference>
<evidence type="ECO:0000259" key="9">
    <source>
        <dbReference type="PROSITE" id="PS50110"/>
    </source>
</evidence>
<dbReference type="GO" id="GO:0003677">
    <property type="term" value="F:DNA binding"/>
    <property type="evidence" value="ECO:0007669"/>
    <property type="project" value="UniProtKB-KW"/>
</dbReference>
<dbReference type="InterPro" id="IPR045279">
    <property type="entry name" value="ARR-like"/>
</dbReference>
<feature type="compositionally biased region" description="Polar residues" evidence="8">
    <location>
        <begin position="188"/>
        <end position="202"/>
    </location>
</feature>
<gene>
    <name evidence="10" type="ORF">CARUB_v10019443mg</name>
</gene>
<evidence type="ECO:0000256" key="3">
    <source>
        <dbReference type="ARBA" id="ARBA00023015"/>
    </source>
</evidence>
<evidence type="ECO:0000256" key="5">
    <source>
        <dbReference type="ARBA" id="ARBA00023163"/>
    </source>
</evidence>
<dbReference type="PROSITE" id="PS50110">
    <property type="entry name" value="RESPONSE_REGULATORY"/>
    <property type="match status" value="1"/>
</dbReference>
<sequence>PSNILDEISGNLRKDVLVCDDEIESPIEDDDDEEFPTTTIRVLLVDADSNSSLLMKNLMEQYSYQVTKHEKGEEAMAFLMKSKQEIDLVVWDFHMPDINGLDALKTIGKEMDLPVVIMSHDHKKETVMESAKNGACDFLVKPVSKEVTAVLWQHVFRKRMSKSGLDKPDESETVESDPDEYDDLGQDNLYQSNGEGSGNTCDQKGDKSKFKKPRMSWTPDLHQKFEAAVEKMGSVESKLILICVNKAFPKQILKCMQEEMNVQGLTRNNIASHLQLLRWQKYRQGANKKTSASQETREDSGWRNAGQDPPLVASNPPLNSNVNLQSKGTFFMNDQAVPRTSYFMNDQVAMNPTTQYSSNGYLPMNSNNYFMSNHFTYIDQFQQQPPPQPQYLPSLNLSSRLTKQEVAGHMPPAMENSDPLIYNSCFPFDQDEYFPLVGFNNNNREHFPPAGFNNNFDHQIGRN</sequence>
<dbReference type="Gene3D" id="1.10.10.60">
    <property type="entry name" value="Homeodomain-like"/>
    <property type="match status" value="1"/>
</dbReference>
<evidence type="ECO:0000256" key="6">
    <source>
        <dbReference type="ARBA" id="ARBA00023242"/>
    </source>
</evidence>
<evidence type="ECO:0000256" key="4">
    <source>
        <dbReference type="ARBA" id="ARBA00023125"/>
    </source>
</evidence>
<dbReference type="Proteomes" id="UP000029121">
    <property type="component" value="Unassembled WGS sequence"/>
</dbReference>
<dbReference type="eggNOG" id="KOG1601">
    <property type="taxonomic scope" value="Eukaryota"/>
</dbReference>
<protein>
    <recommendedName>
        <fullName evidence="9">Response regulatory domain-containing protein</fullName>
    </recommendedName>
</protein>
<dbReference type="SMART" id="SM00448">
    <property type="entry name" value="REC"/>
    <property type="match status" value="1"/>
</dbReference>
<evidence type="ECO:0000256" key="8">
    <source>
        <dbReference type="SAM" id="MobiDB-lite"/>
    </source>
</evidence>
<dbReference type="AlphaFoldDB" id="R0HLD9"/>
<dbReference type="GO" id="GO:0000160">
    <property type="term" value="P:phosphorelay signal transduction system"/>
    <property type="evidence" value="ECO:0007669"/>
    <property type="project" value="UniProtKB-KW"/>
</dbReference>
<dbReference type="PANTHER" id="PTHR43874">
    <property type="entry name" value="TWO-COMPONENT RESPONSE REGULATOR"/>
    <property type="match status" value="1"/>
</dbReference>
<keyword evidence="5" id="KW-0804">Transcription</keyword>
<keyword evidence="7" id="KW-0597">Phosphoprotein</keyword>
<accession>R0HLD9</accession>
<dbReference type="PANTHER" id="PTHR43874:SF82">
    <property type="entry name" value="TWO-COMPONENT RESPONSE REGULATOR ARR20-RELATED"/>
    <property type="match status" value="1"/>
</dbReference>
<keyword evidence="4" id="KW-0238">DNA-binding</keyword>
<dbReference type="GO" id="GO:0005634">
    <property type="term" value="C:nucleus"/>
    <property type="evidence" value="ECO:0007669"/>
    <property type="project" value="UniProtKB-SubCell"/>
</dbReference>
<proteinExistence type="predicted"/>
<reference evidence="11" key="1">
    <citation type="journal article" date="2013" name="Nat. Genet.">
        <title>The Capsella rubella genome and the genomic consequences of rapid mating system evolution.</title>
        <authorList>
            <person name="Slotte T."/>
            <person name="Hazzouri K.M."/>
            <person name="Agren J.A."/>
            <person name="Koenig D."/>
            <person name="Maumus F."/>
            <person name="Guo Y.L."/>
            <person name="Steige K."/>
            <person name="Platts A.E."/>
            <person name="Escobar J.S."/>
            <person name="Newman L.K."/>
            <person name="Wang W."/>
            <person name="Mandakova T."/>
            <person name="Vello E."/>
            <person name="Smith L.M."/>
            <person name="Henz S.R."/>
            <person name="Steffen J."/>
            <person name="Takuno S."/>
            <person name="Brandvain Y."/>
            <person name="Coop G."/>
            <person name="Andolfatto P."/>
            <person name="Hu T.T."/>
            <person name="Blanchette M."/>
            <person name="Clark R.M."/>
            <person name="Quesneville H."/>
            <person name="Nordborg M."/>
            <person name="Gaut B.S."/>
            <person name="Lysak M.A."/>
            <person name="Jenkins J."/>
            <person name="Grimwood J."/>
            <person name="Chapman J."/>
            <person name="Prochnik S."/>
            <person name="Shu S."/>
            <person name="Rokhsar D."/>
            <person name="Schmutz J."/>
            <person name="Weigel D."/>
            <person name="Wright S.I."/>
        </authorList>
    </citation>
    <scope>NUCLEOTIDE SEQUENCE [LARGE SCALE GENOMIC DNA]</scope>
    <source>
        <strain evidence="11">cv. Monte Gargano</strain>
    </source>
</reference>
<feature type="compositionally biased region" description="Acidic residues" evidence="8">
    <location>
        <begin position="171"/>
        <end position="185"/>
    </location>
</feature>
<dbReference type="CDD" id="cd17584">
    <property type="entry name" value="REC_typeB_ARR-like"/>
    <property type="match status" value="1"/>
</dbReference>
<dbReference type="InterPro" id="IPR009057">
    <property type="entry name" value="Homeodomain-like_sf"/>
</dbReference>
<dbReference type="SUPFAM" id="SSF46689">
    <property type="entry name" value="Homeodomain-like"/>
    <property type="match status" value="1"/>
</dbReference>
<evidence type="ECO:0000313" key="11">
    <source>
        <dbReference type="Proteomes" id="UP000029121"/>
    </source>
</evidence>
<dbReference type="InterPro" id="IPR011006">
    <property type="entry name" value="CheY-like_superfamily"/>
</dbReference>
<name>R0HLD9_9BRAS</name>
<dbReference type="Gene3D" id="3.40.50.2300">
    <property type="match status" value="1"/>
</dbReference>
<dbReference type="SUPFAM" id="SSF52172">
    <property type="entry name" value="CheY-like"/>
    <property type="match status" value="1"/>
</dbReference>
<evidence type="ECO:0000313" key="10">
    <source>
        <dbReference type="EMBL" id="EOA26035.1"/>
    </source>
</evidence>
<dbReference type="NCBIfam" id="TIGR01557">
    <property type="entry name" value="myb_SHAQKYF"/>
    <property type="match status" value="1"/>
</dbReference>
<organism evidence="10 11">
    <name type="scientific">Capsella rubella</name>
    <dbReference type="NCBI Taxonomy" id="81985"/>
    <lineage>
        <taxon>Eukaryota</taxon>
        <taxon>Viridiplantae</taxon>
        <taxon>Streptophyta</taxon>
        <taxon>Embryophyta</taxon>
        <taxon>Tracheophyta</taxon>
        <taxon>Spermatophyta</taxon>
        <taxon>Magnoliopsida</taxon>
        <taxon>eudicotyledons</taxon>
        <taxon>Gunneridae</taxon>
        <taxon>Pentapetalae</taxon>
        <taxon>rosids</taxon>
        <taxon>malvids</taxon>
        <taxon>Brassicales</taxon>
        <taxon>Brassicaceae</taxon>
        <taxon>Camelineae</taxon>
        <taxon>Capsella</taxon>
    </lineage>
</organism>
<feature type="region of interest" description="Disordered" evidence="8">
    <location>
        <begin position="285"/>
        <end position="319"/>
    </location>
</feature>
<keyword evidence="6" id="KW-0539">Nucleus</keyword>
<dbReference type="GO" id="GO:0009736">
    <property type="term" value="P:cytokinin-activated signaling pathway"/>
    <property type="evidence" value="ECO:0007669"/>
    <property type="project" value="InterPro"/>
</dbReference>
<feature type="region of interest" description="Disordered" evidence="8">
    <location>
        <begin position="162"/>
        <end position="215"/>
    </location>
</feature>
<evidence type="ECO:0000256" key="2">
    <source>
        <dbReference type="ARBA" id="ARBA00023012"/>
    </source>
</evidence>
<keyword evidence="3" id="KW-0805">Transcription regulation</keyword>